<dbReference type="SUPFAM" id="SSF51569">
    <property type="entry name" value="Aldolase"/>
    <property type="match status" value="1"/>
</dbReference>
<dbReference type="EC" id="4.2.1.10" evidence="5"/>
<comment type="pathway">
    <text evidence="5">Metabolic intermediate biosynthesis; chorismate biosynthesis; chorismate from D-erythrose 4-phosphate and phosphoenolpyruvate: step 3/7.</text>
</comment>
<proteinExistence type="inferred from homology"/>
<feature type="binding site" evidence="5">
    <location>
        <position position="83"/>
    </location>
    <ligand>
        <name>3-dehydroquinate</name>
        <dbReference type="ChEBI" id="CHEBI:32364"/>
    </ligand>
</feature>
<accession>A0A1H3A3U7</accession>
<keyword evidence="4 5" id="KW-0704">Schiff base</keyword>
<keyword evidence="2 5" id="KW-0057">Aromatic amino acid biosynthesis</keyword>
<dbReference type="EMBL" id="FNOP01000018">
    <property type="protein sequence ID" value="SDX24283.1"/>
    <property type="molecule type" value="Genomic_DNA"/>
</dbReference>
<comment type="subunit">
    <text evidence="5">Homodimer.</text>
</comment>
<dbReference type="GO" id="GO:0046279">
    <property type="term" value="P:3,4-dihydroxybenzoate biosynthetic process"/>
    <property type="evidence" value="ECO:0007669"/>
    <property type="project" value="TreeGrafter"/>
</dbReference>
<evidence type="ECO:0000256" key="5">
    <source>
        <dbReference type="HAMAP-Rule" id="MF_00214"/>
    </source>
</evidence>
<name>A0A1H3A3U7_ACIFE</name>
<dbReference type="InterPro" id="IPR050146">
    <property type="entry name" value="Type-I_3-dehydroquinase"/>
</dbReference>
<evidence type="ECO:0000256" key="3">
    <source>
        <dbReference type="ARBA" id="ARBA00023239"/>
    </source>
</evidence>
<dbReference type="GO" id="GO:0008652">
    <property type="term" value="P:amino acid biosynthetic process"/>
    <property type="evidence" value="ECO:0007669"/>
    <property type="project" value="UniProtKB-KW"/>
</dbReference>
<dbReference type="PANTHER" id="PTHR43699:SF1">
    <property type="entry name" value="3-DEHYDROQUINATE DEHYDRATASE"/>
    <property type="match status" value="1"/>
</dbReference>
<comment type="caution">
    <text evidence="5">Lacks conserved residue(s) required for the propagation of feature annotation.</text>
</comment>
<dbReference type="AlphaFoldDB" id="A0A1H3A3U7"/>
<comment type="caution">
    <text evidence="6">The sequence shown here is derived from an EMBL/GenBank/DDBJ whole genome shotgun (WGS) entry which is preliminary data.</text>
</comment>
<sequence>MAQPVLVKNLAIGEGQPKIAVPLTAPTLSGLEEALDQLAECPCDLVEWRADCYGPIREPGSWKAPLALFRERIPHLPLLFTIRTAAEGGNLAISTEAYVQLLEEAMDSGAMDLADVELSRGSQVMERLVDRAHRKGIKVVGSCHDFQKTPSREALVRTLCTMQDLGCDLAKYAVMPQTEQDVLTLLAATLEMKEEHPRTPVITMSMGAMGAVTRIGGGRFGSAVTFATAGPASAPGQLPADLLAQVLPRV</sequence>
<comment type="function">
    <text evidence="5">Involved in the third step of the chorismate pathway, which leads to the biosynthesis of aromatic amino acids. Catalyzes the cis-dehydration of 3-dehydroquinate (DHQ) and introduces the first double bond of the aromatic ring to yield 3-dehydroshikimate.</text>
</comment>
<dbReference type="NCBIfam" id="TIGR01093">
    <property type="entry name" value="aroD"/>
    <property type="match status" value="1"/>
</dbReference>
<dbReference type="Gene3D" id="3.20.20.70">
    <property type="entry name" value="Aldolase class I"/>
    <property type="match status" value="1"/>
</dbReference>
<keyword evidence="5" id="KW-0028">Amino-acid biosynthesis</keyword>
<evidence type="ECO:0000256" key="2">
    <source>
        <dbReference type="ARBA" id="ARBA00023141"/>
    </source>
</evidence>
<organism evidence="6 7">
    <name type="scientific">Acidaminococcus fermentans</name>
    <dbReference type="NCBI Taxonomy" id="905"/>
    <lineage>
        <taxon>Bacteria</taxon>
        <taxon>Bacillati</taxon>
        <taxon>Bacillota</taxon>
        <taxon>Negativicutes</taxon>
        <taxon>Acidaminococcales</taxon>
        <taxon>Acidaminococcaceae</taxon>
        <taxon>Acidaminococcus</taxon>
    </lineage>
</organism>
<evidence type="ECO:0000256" key="1">
    <source>
        <dbReference type="ARBA" id="ARBA00001864"/>
    </source>
</evidence>
<gene>
    <name evidence="5" type="primary">aroD</name>
    <name evidence="6" type="ORF">SAMN05216495_11821</name>
</gene>
<feature type="active site" description="Proton donor/acceptor" evidence="5">
    <location>
        <position position="144"/>
    </location>
</feature>
<dbReference type="GO" id="GO:0009073">
    <property type="term" value="P:aromatic amino acid family biosynthetic process"/>
    <property type="evidence" value="ECO:0007669"/>
    <property type="project" value="UniProtKB-KW"/>
</dbReference>
<dbReference type="UniPathway" id="UPA00053">
    <property type="reaction ID" value="UER00086"/>
</dbReference>
<protein>
    <recommendedName>
        <fullName evidence="5">3-dehydroquinate dehydratase</fullName>
        <shortName evidence="5">3-dehydroquinase</shortName>
        <ecNumber evidence="5">4.2.1.10</ecNumber>
    </recommendedName>
    <alternativeName>
        <fullName evidence="5">Type I DHQase</fullName>
    </alternativeName>
    <alternativeName>
        <fullName evidence="5">Type I dehydroquinase</fullName>
        <shortName evidence="5">DHQ1</shortName>
    </alternativeName>
</protein>
<reference evidence="6 7" key="1">
    <citation type="submission" date="2016-10" db="EMBL/GenBank/DDBJ databases">
        <authorList>
            <person name="Varghese N."/>
            <person name="Submissions S."/>
        </authorList>
    </citation>
    <scope>NUCLEOTIDE SEQUENCE [LARGE SCALE GENOMIC DNA]</scope>
    <source>
        <strain evidence="6 7">WCC6</strain>
    </source>
</reference>
<evidence type="ECO:0000313" key="6">
    <source>
        <dbReference type="EMBL" id="SDX24283.1"/>
    </source>
</evidence>
<dbReference type="InterPro" id="IPR001381">
    <property type="entry name" value="DHquinase_I"/>
</dbReference>
<comment type="catalytic activity">
    <reaction evidence="1 5">
        <text>3-dehydroquinate = 3-dehydroshikimate + H2O</text>
        <dbReference type="Rhea" id="RHEA:21096"/>
        <dbReference type="ChEBI" id="CHEBI:15377"/>
        <dbReference type="ChEBI" id="CHEBI:16630"/>
        <dbReference type="ChEBI" id="CHEBI:32364"/>
        <dbReference type="EC" id="4.2.1.10"/>
    </reaction>
</comment>
<feature type="active site" description="Schiff-base intermediate with substrate" evidence="5">
    <location>
        <position position="171"/>
    </location>
</feature>
<feature type="binding site" evidence="5">
    <location>
        <position position="214"/>
    </location>
    <ligand>
        <name>3-dehydroquinate</name>
        <dbReference type="ChEBI" id="CHEBI:32364"/>
    </ligand>
</feature>
<feature type="binding site" evidence="5">
    <location>
        <begin position="47"/>
        <end position="49"/>
    </location>
    <ligand>
        <name>3-dehydroquinate</name>
        <dbReference type="ChEBI" id="CHEBI:32364"/>
    </ligand>
</feature>
<dbReference type="GO" id="GO:0003855">
    <property type="term" value="F:3-dehydroquinate dehydratase activity"/>
    <property type="evidence" value="ECO:0007669"/>
    <property type="project" value="UniProtKB-UniRule"/>
</dbReference>
<dbReference type="Pfam" id="PF01487">
    <property type="entry name" value="DHquinase_I"/>
    <property type="match status" value="1"/>
</dbReference>
<dbReference type="CDD" id="cd00502">
    <property type="entry name" value="DHQase_I"/>
    <property type="match status" value="1"/>
</dbReference>
<dbReference type="RefSeq" id="WP_074708066.1">
    <property type="nucleotide sequence ID" value="NZ_CAMEFB010000030.1"/>
</dbReference>
<evidence type="ECO:0000313" key="7">
    <source>
        <dbReference type="Proteomes" id="UP000182379"/>
    </source>
</evidence>
<feature type="binding site" evidence="5">
    <location>
        <position position="233"/>
    </location>
    <ligand>
        <name>3-dehydroquinate</name>
        <dbReference type="ChEBI" id="CHEBI:32364"/>
    </ligand>
</feature>
<dbReference type="HAMAP" id="MF_00214">
    <property type="entry name" value="AroD"/>
    <property type="match status" value="1"/>
</dbReference>
<dbReference type="FunFam" id="3.20.20.70:FF:000047">
    <property type="entry name" value="3-dehydroquinate dehydratase"/>
    <property type="match status" value="1"/>
</dbReference>
<keyword evidence="3 5" id="KW-0456">Lyase</keyword>
<dbReference type="InterPro" id="IPR013785">
    <property type="entry name" value="Aldolase_TIM"/>
</dbReference>
<feature type="binding site" evidence="5">
    <location>
        <position position="237"/>
    </location>
    <ligand>
        <name>3-dehydroquinate</name>
        <dbReference type="ChEBI" id="CHEBI:32364"/>
    </ligand>
</feature>
<dbReference type="GO" id="GO:0009423">
    <property type="term" value="P:chorismate biosynthetic process"/>
    <property type="evidence" value="ECO:0007669"/>
    <property type="project" value="UniProtKB-UniRule"/>
</dbReference>
<dbReference type="Proteomes" id="UP000182379">
    <property type="component" value="Unassembled WGS sequence"/>
</dbReference>
<dbReference type="PANTHER" id="PTHR43699">
    <property type="entry name" value="3-DEHYDROQUINATE DEHYDRATASE"/>
    <property type="match status" value="1"/>
</dbReference>
<comment type="similarity">
    <text evidence="5">Belongs to the type-I 3-dehydroquinase family.</text>
</comment>
<evidence type="ECO:0000256" key="4">
    <source>
        <dbReference type="ARBA" id="ARBA00023270"/>
    </source>
</evidence>